<dbReference type="EMBL" id="JADCNL010000627">
    <property type="protein sequence ID" value="KAG0445983.1"/>
    <property type="molecule type" value="Genomic_DNA"/>
</dbReference>
<keyword evidence="3" id="KW-1185">Reference proteome</keyword>
<dbReference type="EMBL" id="JADCNM010000628">
    <property type="protein sequence ID" value="KAG0445984.1"/>
    <property type="molecule type" value="Genomic_DNA"/>
</dbReference>
<accession>A0A835P6U6</accession>
<dbReference type="AlphaFoldDB" id="A0A835P6U6"/>
<proteinExistence type="predicted"/>
<organism evidence="1 3">
    <name type="scientific">Vanilla planifolia</name>
    <name type="common">Vanilla</name>
    <dbReference type="NCBI Taxonomy" id="51239"/>
    <lineage>
        <taxon>Eukaryota</taxon>
        <taxon>Viridiplantae</taxon>
        <taxon>Streptophyta</taxon>
        <taxon>Embryophyta</taxon>
        <taxon>Tracheophyta</taxon>
        <taxon>Spermatophyta</taxon>
        <taxon>Magnoliopsida</taxon>
        <taxon>Liliopsida</taxon>
        <taxon>Asparagales</taxon>
        <taxon>Orchidaceae</taxon>
        <taxon>Vanilloideae</taxon>
        <taxon>Vanilleae</taxon>
        <taxon>Vanilla</taxon>
    </lineage>
</organism>
<dbReference type="Proteomes" id="UP000636800">
    <property type="component" value="Unassembled WGS sequence"/>
</dbReference>
<protein>
    <submittedName>
        <fullName evidence="1">Uncharacterized protein</fullName>
    </submittedName>
</protein>
<name>A0A835P6U6_VANPL</name>
<gene>
    <name evidence="1" type="ORF">HPP92_029056</name>
    <name evidence="2" type="ORF">HPP92_029067</name>
</gene>
<evidence type="ECO:0000313" key="3">
    <source>
        <dbReference type="Proteomes" id="UP000636800"/>
    </source>
</evidence>
<reference evidence="3 4" key="1">
    <citation type="journal article" date="2020" name="Nat. Food">
        <title>A phased Vanilla planifolia genome enables genetic improvement of flavour and production.</title>
        <authorList>
            <person name="Hasing T."/>
            <person name="Tang H."/>
            <person name="Brym M."/>
            <person name="Khazi F."/>
            <person name="Huang T."/>
            <person name="Chambers A.H."/>
        </authorList>
    </citation>
    <scope>NUCLEOTIDE SEQUENCE [LARGE SCALE GENOMIC DNA]</scope>
    <source>
        <tissue evidence="1">Leaf</tissue>
    </source>
</reference>
<evidence type="ECO:0000313" key="1">
    <source>
        <dbReference type="EMBL" id="KAG0445983.1"/>
    </source>
</evidence>
<sequence>MPEPNGKSNCFGGNVNGCYISYTGSNEATNVFWLYREVVFMENGCICQGLEVVVKI</sequence>
<comment type="caution">
    <text evidence="1">The sequence shown here is derived from an EMBL/GenBank/DDBJ whole genome shotgun (WGS) entry which is preliminary data.</text>
</comment>
<dbReference type="Proteomes" id="UP000639772">
    <property type="component" value="Unassembled WGS sequence"/>
</dbReference>
<evidence type="ECO:0000313" key="2">
    <source>
        <dbReference type="EMBL" id="KAG0445984.1"/>
    </source>
</evidence>
<evidence type="ECO:0000313" key="4">
    <source>
        <dbReference type="Proteomes" id="UP000639772"/>
    </source>
</evidence>